<accession>A0ABD2IZT6</accession>
<name>A0ABD2IZT6_HETSC</name>
<dbReference type="EMBL" id="JBICCN010000254">
    <property type="protein sequence ID" value="KAL3083170.1"/>
    <property type="molecule type" value="Genomic_DNA"/>
</dbReference>
<evidence type="ECO:0008006" key="4">
    <source>
        <dbReference type="Google" id="ProtNLM"/>
    </source>
</evidence>
<evidence type="ECO:0000313" key="3">
    <source>
        <dbReference type="Proteomes" id="UP001620645"/>
    </source>
</evidence>
<evidence type="ECO:0000313" key="2">
    <source>
        <dbReference type="EMBL" id="KAL3083170.1"/>
    </source>
</evidence>
<dbReference type="Proteomes" id="UP001620645">
    <property type="component" value="Unassembled WGS sequence"/>
</dbReference>
<comment type="caution">
    <text evidence="2">The sequence shown here is derived from an EMBL/GenBank/DDBJ whole genome shotgun (WGS) entry which is preliminary data.</text>
</comment>
<dbReference type="PANTHER" id="PTHR13503">
    <property type="entry name" value="NEGATIVE ELONGATION FACTOR COMPLEX MEMBER B"/>
    <property type="match status" value="1"/>
</dbReference>
<protein>
    <recommendedName>
        <fullName evidence="4">Negative elongation factor B</fullName>
    </recommendedName>
</protein>
<reference evidence="2 3" key="1">
    <citation type="submission" date="2024-10" db="EMBL/GenBank/DDBJ databases">
        <authorList>
            <person name="Kim D."/>
        </authorList>
    </citation>
    <scope>NUCLEOTIDE SEQUENCE [LARGE SCALE GENOMIC DNA]</scope>
    <source>
        <strain evidence="2">Taebaek</strain>
    </source>
</reference>
<feature type="compositionally biased region" description="Basic and acidic residues" evidence="1">
    <location>
        <begin position="641"/>
        <end position="650"/>
    </location>
</feature>
<dbReference type="InterPro" id="IPR010405">
    <property type="entry name" value="COBRA1"/>
</dbReference>
<organism evidence="2 3">
    <name type="scientific">Heterodera schachtii</name>
    <name type="common">Sugarbeet cyst nematode worm</name>
    <name type="synonym">Tylenchus schachtii</name>
    <dbReference type="NCBI Taxonomy" id="97005"/>
    <lineage>
        <taxon>Eukaryota</taxon>
        <taxon>Metazoa</taxon>
        <taxon>Ecdysozoa</taxon>
        <taxon>Nematoda</taxon>
        <taxon>Chromadorea</taxon>
        <taxon>Rhabditida</taxon>
        <taxon>Tylenchina</taxon>
        <taxon>Tylenchomorpha</taxon>
        <taxon>Tylenchoidea</taxon>
        <taxon>Heteroderidae</taxon>
        <taxon>Heteroderinae</taxon>
        <taxon>Heterodera</taxon>
    </lineage>
</organism>
<proteinExistence type="predicted"/>
<dbReference type="Pfam" id="PF06209">
    <property type="entry name" value="COBRA1"/>
    <property type="match status" value="1"/>
</dbReference>
<keyword evidence="3" id="KW-1185">Reference proteome</keyword>
<evidence type="ECO:0000256" key="1">
    <source>
        <dbReference type="SAM" id="MobiDB-lite"/>
    </source>
</evidence>
<gene>
    <name evidence="2" type="ORF">niasHS_010972</name>
</gene>
<feature type="compositionally biased region" description="Acidic residues" evidence="1">
    <location>
        <begin position="651"/>
        <end position="667"/>
    </location>
</feature>
<dbReference type="PANTHER" id="PTHR13503:SF3">
    <property type="entry name" value="NEGATIVE ELONGATION FACTOR B"/>
    <property type="match status" value="1"/>
</dbReference>
<feature type="region of interest" description="Disordered" evidence="1">
    <location>
        <begin position="605"/>
        <end position="667"/>
    </location>
</feature>
<dbReference type="AlphaFoldDB" id="A0ABD2IZT6"/>
<sequence length="667" mass="76391">MSSDQPSSSASSSNHQNQYLIDLEKCGITTSNNLRELLTTCSDPVECIREFQQRNSIQCPSLRPVMKLLDLHGIRRTEYHEAVFADLSDKIIIKLRSLGEKPTPENVSKLEQHLERSFRLYRAPKIRPIVLETLAQLPKITDRYLKLIICDKEFYDQCSLSVKQQIWIRNESLFSEAIEPVLDAYIYEKERLLLSAANGTDKQTNFFTSESWKGRRQKKHIQELVSMVGQRDILYGRITHIIRERFLSTANPNYCSLHFELLMATHDINMEFLVRVDPCHDFAWCLDACAKHHRAKLIDAQQMSKLKALLDTSKKGQSKVIAQMSLIAADPHILHMIASAAVKTIRDNAFSVNPMKPRELHSVHLMVKMLLMGLNAKDLLTEQKQLQQLMDPEIFTVFLAAFTSMIVQDAIRAELGNAPEEVTDLFHSDRQIYPRPPSLDQFLSSNSACALLWLHYLALGDPLPLCPSKRRPFELSLCYLEILPELACQIAFADPHWSHLLTHRLLHCPSIFSYEPTSALLIRHFFIPQLHKVPSVKFHLLHLCVQHCSVIPAELFALAFDSLLPFCTENQKSGAEVDEALNFSIEFDKFREQLVTLRQQIKEKGNNIGGKNDGEKREMEDNEEEEAGMGKKESEGDDKEEEKKEKRGSGEEPEEGEIEDDDDEEEE</sequence>